<dbReference type="Proteomes" id="UP000265140">
    <property type="component" value="Chromosome 23"/>
</dbReference>
<organism evidence="2 3">
    <name type="scientific">Esox lucius</name>
    <name type="common">Northern pike</name>
    <dbReference type="NCBI Taxonomy" id="8010"/>
    <lineage>
        <taxon>Eukaryota</taxon>
        <taxon>Metazoa</taxon>
        <taxon>Chordata</taxon>
        <taxon>Craniata</taxon>
        <taxon>Vertebrata</taxon>
        <taxon>Euteleostomi</taxon>
        <taxon>Actinopterygii</taxon>
        <taxon>Neopterygii</taxon>
        <taxon>Teleostei</taxon>
        <taxon>Protacanthopterygii</taxon>
        <taxon>Esociformes</taxon>
        <taxon>Esocidae</taxon>
        <taxon>Esox</taxon>
    </lineage>
</organism>
<name>A0AAY5KBC1_ESOLU</name>
<reference evidence="2 3" key="1">
    <citation type="submission" date="2020-02" db="EMBL/GenBank/DDBJ databases">
        <title>Esox lucius (northern pike) genome, fEsoLuc1, primary haplotype.</title>
        <authorList>
            <person name="Myers G."/>
            <person name="Karagic N."/>
            <person name="Meyer A."/>
            <person name="Pippel M."/>
            <person name="Reichard M."/>
            <person name="Winkler S."/>
            <person name="Tracey A."/>
            <person name="Sims Y."/>
            <person name="Howe K."/>
            <person name="Rhie A."/>
            <person name="Formenti G."/>
            <person name="Durbin R."/>
            <person name="Fedrigo O."/>
            <person name="Jarvis E.D."/>
        </authorList>
    </citation>
    <scope>NUCLEOTIDE SEQUENCE [LARGE SCALE GENOMIC DNA]</scope>
</reference>
<accession>A0AAY5KBC1</accession>
<dbReference type="GeneTree" id="ENSGT01140000282497"/>
<evidence type="ECO:0000259" key="1">
    <source>
        <dbReference type="Pfam" id="PF13358"/>
    </source>
</evidence>
<dbReference type="AlphaFoldDB" id="A0AAY5KBC1"/>
<keyword evidence="3" id="KW-1185">Reference proteome</keyword>
<evidence type="ECO:0000313" key="3">
    <source>
        <dbReference type="Proteomes" id="UP000265140"/>
    </source>
</evidence>
<reference evidence="2" key="3">
    <citation type="submission" date="2025-09" db="UniProtKB">
        <authorList>
            <consortium name="Ensembl"/>
        </authorList>
    </citation>
    <scope>IDENTIFICATION</scope>
</reference>
<sequence length="159" mass="18162">MLAAASSAGTGALVRVEGIMNSSKYQAILAPNLQASVRKLKMRRFTFQHDNDPKHTQIHKSMRLHQKKIKVLEWPGQSPDLNPIEHLWGDLKRAVHRCLPRNLTDLEHFCKDEWASIAMLRCAMLINFYPKRVSAVVKSKGASSKFYFKGVQTYATWLL</sequence>
<dbReference type="InterPro" id="IPR038717">
    <property type="entry name" value="Tc1-like_DDE_dom"/>
</dbReference>
<dbReference type="InterPro" id="IPR036397">
    <property type="entry name" value="RNaseH_sf"/>
</dbReference>
<proteinExistence type="predicted"/>
<feature type="domain" description="Tc1-like transposase DDE" evidence="1">
    <location>
        <begin position="1"/>
        <end position="97"/>
    </location>
</feature>
<protein>
    <recommendedName>
        <fullName evidence="1">Tc1-like transposase DDE domain-containing protein</fullName>
    </recommendedName>
</protein>
<dbReference type="Pfam" id="PF13358">
    <property type="entry name" value="DDE_3"/>
    <property type="match status" value="1"/>
</dbReference>
<evidence type="ECO:0000313" key="2">
    <source>
        <dbReference type="Ensembl" id="ENSELUP00000086046.1"/>
    </source>
</evidence>
<dbReference type="GO" id="GO:0003676">
    <property type="term" value="F:nucleic acid binding"/>
    <property type="evidence" value="ECO:0007669"/>
    <property type="project" value="InterPro"/>
</dbReference>
<dbReference type="Gene3D" id="3.30.420.10">
    <property type="entry name" value="Ribonuclease H-like superfamily/Ribonuclease H"/>
    <property type="match status" value="1"/>
</dbReference>
<dbReference type="Ensembl" id="ENSELUT00000089150.1">
    <property type="protein sequence ID" value="ENSELUP00000086046.1"/>
    <property type="gene ID" value="ENSELUG00000044126.1"/>
</dbReference>
<reference evidence="2" key="2">
    <citation type="submission" date="2025-08" db="UniProtKB">
        <authorList>
            <consortium name="Ensembl"/>
        </authorList>
    </citation>
    <scope>IDENTIFICATION</scope>
</reference>